<organism evidence="1 2">
    <name type="scientific">Candidatus Taylorbacteria bacterium RIFCSPLOWO2_01_FULL_45_15b</name>
    <dbReference type="NCBI Taxonomy" id="1802319"/>
    <lineage>
        <taxon>Bacteria</taxon>
        <taxon>Candidatus Tayloriibacteriota</taxon>
    </lineage>
</organism>
<protein>
    <submittedName>
        <fullName evidence="1">Uncharacterized protein</fullName>
    </submittedName>
</protein>
<dbReference type="EMBL" id="MHRX01000008">
    <property type="protein sequence ID" value="OHA34717.1"/>
    <property type="molecule type" value="Genomic_DNA"/>
</dbReference>
<comment type="caution">
    <text evidence="1">The sequence shown here is derived from an EMBL/GenBank/DDBJ whole genome shotgun (WGS) entry which is preliminary data.</text>
</comment>
<gene>
    <name evidence="1" type="ORF">A2928_03750</name>
</gene>
<dbReference type="AlphaFoldDB" id="A0A1G2NF53"/>
<dbReference type="Proteomes" id="UP000176221">
    <property type="component" value="Unassembled WGS sequence"/>
</dbReference>
<accession>A0A1G2NF53</accession>
<name>A0A1G2NF53_9BACT</name>
<proteinExistence type="predicted"/>
<evidence type="ECO:0000313" key="2">
    <source>
        <dbReference type="Proteomes" id="UP000176221"/>
    </source>
</evidence>
<evidence type="ECO:0000313" key="1">
    <source>
        <dbReference type="EMBL" id="OHA34717.1"/>
    </source>
</evidence>
<reference evidence="1 2" key="1">
    <citation type="journal article" date="2016" name="Nat. Commun.">
        <title>Thousands of microbial genomes shed light on interconnected biogeochemical processes in an aquifer system.</title>
        <authorList>
            <person name="Anantharaman K."/>
            <person name="Brown C.T."/>
            <person name="Hug L.A."/>
            <person name="Sharon I."/>
            <person name="Castelle C.J."/>
            <person name="Probst A.J."/>
            <person name="Thomas B.C."/>
            <person name="Singh A."/>
            <person name="Wilkins M.J."/>
            <person name="Karaoz U."/>
            <person name="Brodie E.L."/>
            <person name="Williams K.H."/>
            <person name="Hubbard S.S."/>
            <person name="Banfield J.F."/>
        </authorList>
    </citation>
    <scope>NUCLEOTIDE SEQUENCE [LARGE SCALE GENOMIC DNA]</scope>
</reference>
<sequence length="110" mass="12632">MIKEERIAEFQALYKKCRLNQSELARWLHVSSSYVNMLVHSRNGESPSETVLELFRLKMERLEGFDPRFQPVAEALLSLPPADQDRILRGFLSFATAYGKEGSKKSQGKK</sequence>